<dbReference type="EMBL" id="JAERWL010000015">
    <property type="protein sequence ID" value="MBM9478148.1"/>
    <property type="molecule type" value="Genomic_DNA"/>
</dbReference>
<dbReference type="InterPro" id="IPR051209">
    <property type="entry name" value="FAD-bind_Monooxygenase_sf"/>
</dbReference>
<protein>
    <submittedName>
        <fullName evidence="1">NAD(P)/FAD-dependent oxidoreductase</fullName>
    </submittedName>
</protein>
<evidence type="ECO:0000313" key="2">
    <source>
        <dbReference type="Proteomes" id="UP000663801"/>
    </source>
</evidence>
<dbReference type="RefSeq" id="WP_205258270.1">
    <property type="nucleotide sequence ID" value="NZ_BAAAPV010000002.1"/>
</dbReference>
<dbReference type="PROSITE" id="PS51257">
    <property type="entry name" value="PROKAR_LIPOPROTEIN"/>
    <property type="match status" value="1"/>
</dbReference>
<dbReference type="AlphaFoldDB" id="A0A938YS05"/>
<dbReference type="Proteomes" id="UP000663801">
    <property type="component" value="Unassembled WGS sequence"/>
</dbReference>
<reference evidence="1" key="1">
    <citation type="submission" date="2021-01" db="EMBL/GenBank/DDBJ databases">
        <title>KCTC 19127 draft genome.</title>
        <authorList>
            <person name="An D."/>
        </authorList>
    </citation>
    <scope>NUCLEOTIDE SEQUENCE</scope>
    <source>
        <strain evidence="1">KCTC 19127</strain>
    </source>
</reference>
<name>A0A938YS05_9ACTN</name>
<sequence>MRRSEDVGVLVLGAGFAGLAMACELKRAGRHDFVVLERSSAVGGTWRDNTYPGCACDIRSDLYSFSFAPNPDWTHRYARQPEIRAYLERTTDRFGVRRHIRFHHELLDARWNTADARWHVHTSRGDFRARVLVSGHGPLISPRWPDIPGLADFAGPQFHSARWDHDVDLTGRRVAVIGTGASAIQFVPEIAPFTAGLTVFQRSAPWVLPRGDRPTSARRQTWFRRLPVLQRIARGAVFARNELQFTVFRHRVVGRVVQTVARRVIRRRLSDPELREQVTPSFRIGCKRILVSDDWYPALDRATVDVVTSPIERVVADGVVTVDGRHHPADVLIAGTGFDATHPPVARLLTGADGRTLAEHWTPHMSALHGTAVAGFPNLFLLVGPNTALGHNSIVAIIEAQVRYVLQALTALSGAGVTALEARAPAQQAYSEKLQRALRRSVWVTGGCTSYYLDDTGRNSTLWPHRAWRFARSVRRLDLTEYHVHREADHA</sequence>
<comment type="caution">
    <text evidence="1">The sequence shown here is derived from an EMBL/GenBank/DDBJ whole genome shotgun (WGS) entry which is preliminary data.</text>
</comment>
<dbReference type="Pfam" id="PF13738">
    <property type="entry name" value="Pyr_redox_3"/>
    <property type="match status" value="1"/>
</dbReference>
<gene>
    <name evidence="1" type="ORF">JL107_17000</name>
</gene>
<dbReference type="InterPro" id="IPR036188">
    <property type="entry name" value="FAD/NAD-bd_sf"/>
</dbReference>
<dbReference type="PANTHER" id="PTHR42877">
    <property type="entry name" value="L-ORNITHINE N(5)-MONOOXYGENASE-RELATED"/>
    <property type="match status" value="1"/>
</dbReference>
<dbReference type="Gene3D" id="3.50.50.60">
    <property type="entry name" value="FAD/NAD(P)-binding domain"/>
    <property type="match status" value="2"/>
</dbReference>
<keyword evidence="2" id="KW-1185">Reference proteome</keyword>
<dbReference type="PANTHER" id="PTHR42877:SF4">
    <property type="entry name" value="FAD_NAD(P)-BINDING DOMAIN-CONTAINING PROTEIN-RELATED"/>
    <property type="match status" value="1"/>
</dbReference>
<proteinExistence type="predicted"/>
<dbReference type="SUPFAM" id="SSF51905">
    <property type="entry name" value="FAD/NAD(P)-binding domain"/>
    <property type="match status" value="1"/>
</dbReference>
<accession>A0A938YS05</accession>
<evidence type="ECO:0000313" key="1">
    <source>
        <dbReference type="EMBL" id="MBM9478148.1"/>
    </source>
</evidence>
<organism evidence="1 2">
    <name type="scientific">Nakamurella flavida</name>
    <dbReference type="NCBI Taxonomy" id="363630"/>
    <lineage>
        <taxon>Bacteria</taxon>
        <taxon>Bacillati</taxon>
        <taxon>Actinomycetota</taxon>
        <taxon>Actinomycetes</taxon>
        <taxon>Nakamurellales</taxon>
        <taxon>Nakamurellaceae</taxon>
        <taxon>Nakamurella</taxon>
    </lineage>
</organism>